<dbReference type="AlphaFoldDB" id="A0A1E5T3I2"/>
<protein>
    <submittedName>
        <fullName evidence="1">Uncharacterized protein</fullName>
    </submittedName>
</protein>
<dbReference type="STRING" id="1563681.BFP71_07415"/>
<dbReference type="InterPro" id="IPR036249">
    <property type="entry name" value="Thioredoxin-like_sf"/>
</dbReference>
<name>A0A1E5T3I2_9BACT</name>
<dbReference type="EMBL" id="MDGQ01000004">
    <property type="protein sequence ID" value="OEK05932.1"/>
    <property type="molecule type" value="Genomic_DNA"/>
</dbReference>
<organism evidence="1 2">
    <name type="scientific">Roseivirga misakiensis</name>
    <dbReference type="NCBI Taxonomy" id="1563681"/>
    <lineage>
        <taxon>Bacteria</taxon>
        <taxon>Pseudomonadati</taxon>
        <taxon>Bacteroidota</taxon>
        <taxon>Cytophagia</taxon>
        <taxon>Cytophagales</taxon>
        <taxon>Roseivirgaceae</taxon>
        <taxon>Roseivirga</taxon>
    </lineage>
</organism>
<keyword evidence="2" id="KW-1185">Reference proteome</keyword>
<dbReference type="Gene3D" id="3.40.30.10">
    <property type="entry name" value="Glutaredoxin"/>
    <property type="match status" value="1"/>
</dbReference>
<dbReference type="RefSeq" id="WP_069834851.1">
    <property type="nucleotide sequence ID" value="NZ_MDGQ01000004.1"/>
</dbReference>
<dbReference type="Proteomes" id="UP000095552">
    <property type="component" value="Unassembled WGS sequence"/>
</dbReference>
<dbReference type="SUPFAM" id="SSF52833">
    <property type="entry name" value="Thioredoxin-like"/>
    <property type="match status" value="1"/>
</dbReference>
<dbReference type="OrthoDB" id="981626at2"/>
<proteinExistence type="predicted"/>
<accession>A0A1E5T3I2</accession>
<sequence length="485" mass="55940">MNYAFDKNLSINQLSRYIFVFLSLFLVETSLSSQELKKVSTSTELEDILIQCNTQNKLLFVYARVSGIDDCEVCDEIENKALKDERITELINSNALAISIDLAEDQLSKAYSDYMPDSYNMGGLLQLIDPTTNVLLATSGGKAPKRSTESMVRLLNEGLESKIWFDEVMNRDFSNLSGADALALYQEAQKKDIHERMVFNVANKVANDLNTQLWTDEGHGITLQLFNAENIENPNFQYLINNRELIEKTQGQSAWGNFIIRAIEIQSQRSINLKDIKLTDYVIEKLYPLIDLPNDKFNDRVFNTYSMFYYQSQNANSYLEYISEFKDKEYYNPIVRSFIEDGFSNNEGYEKSFYTEILKIYQEIGLGDNISTFYNTIGKIRTQAGNSSAYEKTLEAYLKYLDSIAKKQNEFQTEMKQLMEKEGRTPFIRGAIEKIIAIYKEESSIEKDEKFYSNLTQLYNQIGDHKSGRAYLLKNLEESAKKDNQ</sequence>
<reference evidence="1 2" key="1">
    <citation type="submission" date="2016-08" db="EMBL/GenBank/DDBJ databases">
        <title>Draft genome of Fabibacter sp. strain SK-8.</title>
        <authorList>
            <person name="Wong S.-K."/>
            <person name="Hamasaki K."/>
            <person name="Yoshizawa S."/>
        </authorList>
    </citation>
    <scope>NUCLEOTIDE SEQUENCE [LARGE SCALE GENOMIC DNA]</scope>
    <source>
        <strain evidence="1 2">SK-8</strain>
    </source>
</reference>
<evidence type="ECO:0000313" key="2">
    <source>
        <dbReference type="Proteomes" id="UP000095552"/>
    </source>
</evidence>
<comment type="caution">
    <text evidence="1">The sequence shown here is derived from an EMBL/GenBank/DDBJ whole genome shotgun (WGS) entry which is preliminary data.</text>
</comment>
<evidence type="ECO:0000313" key="1">
    <source>
        <dbReference type="EMBL" id="OEK05932.1"/>
    </source>
</evidence>
<gene>
    <name evidence="1" type="ORF">BFP71_07415</name>
</gene>